<dbReference type="Proteomes" id="UP000199205">
    <property type="component" value="Unassembled WGS sequence"/>
</dbReference>
<accession>A0A1C3WDT2</accession>
<dbReference type="AlphaFoldDB" id="A0A1C3WDT2"/>
<evidence type="ECO:0000313" key="2">
    <source>
        <dbReference type="Proteomes" id="UP000199205"/>
    </source>
</evidence>
<reference evidence="1 2" key="1">
    <citation type="submission" date="2016-08" db="EMBL/GenBank/DDBJ databases">
        <authorList>
            <person name="Seilhamer J.J."/>
        </authorList>
    </citation>
    <scope>NUCLEOTIDE SEQUENCE [LARGE SCALE GENOMIC DNA]</scope>
    <source>
        <strain evidence="1 2">P1-7</strain>
    </source>
</reference>
<organism evidence="1 2">
    <name type="scientific">Rhizobium lusitanum</name>
    <dbReference type="NCBI Taxonomy" id="293958"/>
    <lineage>
        <taxon>Bacteria</taxon>
        <taxon>Pseudomonadati</taxon>
        <taxon>Pseudomonadota</taxon>
        <taxon>Alphaproteobacteria</taxon>
        <taxon>Hyphomicrobiales</taxon>
        <taxon>Rhizobiaceae</taxon>
        <taxon>Rhizobium/Agrobacterium group</taxon>
        <taxon>Rhizobium</taxon>
    </lineage>
</organism>
<evidence type="ECO:0000313" key="1">
    <source>
        <dbReference type="EMBL" id="SCB37854.1"/>
    </source>
</evidence>
<sequence>MRNPQSDTDFRMLSEAVNAWFTFYSVEPDEQASNTLTSAALKLFDGGCRTVEDLSTMLIGTYVGVWATRINAPTSASIH</sequence>
<proteinExistence type="predicted"/>
<name>A0A1C3WDT2_9HYPH</name>
<gene>
    <name evidence="1" type="ORF">GA0061101_11086</name>
</gene>
<protein>
    <submittedName>
        <fullName evidence="1">Uncharacterized protein</fullName>
    </submittedName>
</protein>
<dbReference type="EMBL" id="FMAF01000010">
    <property type="protein sequence ID" value="SCB37854.1"/>
    <property type="molecule type" value="Genomic_DNA"/>
</dbReference>